<feature type="region of interest" description="Disordered" evidence="1">
    <location>
        <begin position="1"/>
        <end position="124"/>
    </location>
</feature>
<proteinExistence type="predicted"/>
<dbReference type="RefSeq" id="XP_013901384.1">
    <property type="nucleotide sequence ID" value="XM_014045930.1"/>
</dbReference>
<sequence>MVETRSQAEGRPLKKAGAYDTDAYYAEKDMGYGDVGVDQEPDAGRTQADNRGADPDFTVTADEDRTATEEARRDVTDADMPLQEDVADLKAGADEQVQTRNRDDSDNIDIVPTSREDVEQQVGG</sequence>
<gene>
    <name evidence="2" type="ORF">MNEG_5592</name>
</gene>
<keyword evidence="3" id="KW-1185">Reference proteome</keyword>
<reference evidence="2 3" key="1">
    <citation type="journal article" date="2013" name="BMC Genomics">
        <title>Reconstruction of the lipid metabolism for the microalga Monoraphidium neglectum from its genome sequence reveals characteristics suitable for biofuel production.</title>
        <authorList>
            <person name="Bogen C."/>
            <person name="Al-Dilaimi A."/>
            <person name="Albersmeier A."/>
            <person name="Wichmann J."/>
            <person name="Grundmann M."/>
            <person name="Rupp O."/>
            <person name="Lauersen K.J."/>
            <person name="Blifernez-Klassen O."/>
            <person name="Kalinowski J."/>
            <person name="Goesmann A."/>
            <person name="Mussgnug J.H."/>
            <person name="Kruse O."/>
        </authorList>
    </citation>
    <scope>NUCLEOTIDE SEQUENCE [LARGE SCALE GENOMIC DNA]</scope>
    <source>
        <strain evidence="2 3">SAG 48.87</strain>
    </source>
</reference>
<protein>
    <submittedName>
        <fullName evidence="2">Uncharacterized protein</fullName>
    </submittedName>
</protein>
<evidence type="ECO:0000313" key="3">
    <source>
        <dbReference type="Proteomes" id="UP000054498"/>
    </source>
</evidence>
<name>A0A0D2MH12_9CHLO</name>
<dbReference type="Proteomes" id="UP000054498">
    <property type="component" value="Unassembled WGS sequence"/>
</dbReference>
<evidence type="ECO:0000313" key="2">
    <source>
        <dbReference type="EMBL" id="KIZ02365.1"/>
    </source>
</evidence>
<feature type="compositionally biased region" description="Basic and acidic residues" evidence="1">
    <location>
        <begin position="62"/>
        <end position="76"/>
    </location>
</feature>
<accession>A0A0D2MH12</accession>
<dbReference type="OrthoDB" id="526031at2759"/>
<organism evidence="2 3">
    <name type="scientific">Monoraphidium neglectum</name>
    <dbReference type="NCBI Taxonomy" id="145388"/>
    <lineage>
        <taxon>Eukaryota</taxon>
        <taxon>Viridiplantae</taxon>
        <taxon>Chlorophyta</taxon>
        <taxon>core chlorophytes</taxon>
        <taxon>Chlorophyceae</taxon>
        <taxon>CS clade</taxon>
        <taxon>Sphaeropleales</taxon>
        <taxon>Selenastraceae</taxon>
        <taxon>Monoraphidium</taxon>
    </lineage>
</organism>
<dbReference type="EMBL" id="KK101065">
    <property type="protein sequence ID" value="KIZ02365.1"/>
    <property type="molecule type" value="Genomic_DNA"/>
</dbReference>
<dbReference type="GeneID" id="25738469"/>
<feature type="compositionally biased region" description="Basic and acidic residues" evidence="1">
    <location>
        <begin position="1"/>
        <end position="12"/>
    </location>
</feature>
<dbReference type="AlphaFoldDB" id="A0A0D2MH12"/>
<dbReference type="KEGG" id="mng:MNEG_5592"/>
<evidence type="ECO:0000256" key="1">
    <source>
        <dbReference type="SAM" id="MobiDB-lite"/>
    </source>
</evidence>